<proteinExistence type="predicted"/>
<dbReference type="InterPro" id="IPR000873">
    <property type="entry name" value="AMP-dep_synth/lig_dom"/>
</dbReference>
<dbReference type="PANTHER" id="PTHR43767">
    <property type="entry name" value="LONG-CHAIN-FATTY-ACID--COA LIGASE"/>
    <property type="match status" value="1"/>
</dbReference>
<dbReference type="GO" id="GO:0046872">
    <property type="term" value="F:metal ion binding"/>
    <property type="evidence" value="ECO:0007669"/>
    <property type="project" value="UniProtKB-KW"/>
</dbReference>
<organism evidence="4 5">
    <name type="scientific">Burkholderia pseudomallei (strain K96243)</name>
    <dbReference type="NCBI Taxonomy" id="272560"/>
    <lineage>
        <taxon>Bacteria</taxon>
        <taxon>Pseudomonadati</taxon>
        <taxon>Pseudomonadota</taxon>
        <taxon>Betaproteobacteria</taxon>
        <taxon>Burkholderiales</taxon>
        <taxon>Burkholderiaceae</taxon>
        <taxon>Burkholderia</taxon>
        <taxon>pseudomallei group</taxon>
    </lineage>
</organism>
<dbReference type="Proteomes" id="UP000000605">
    <property type="component" value="Chromosome 1"/>
</dbReference>
<evidence type="ECO:0000256" key="1">
    <source>
        <dbReference type="ARBA" id="ARBA00022723"/>
    </source>
</evidence>
<dbReference type="InterPro" id="IPR050237">
    <property type="entry name" value="ATP-dep_AMP-bd_enzyme"/>
</dbReference>
<feature type="domain" description="AMP-dependent synthetase/ligase" evidence="2">
    <location>
        <begin position="51"/>
        <end position="461"/>
    </location>
</feature>
<dbReference type="KEGG" id="bps:BPSL1734"/>
<dbReference type="PANTHER" id="PTHR43767:SF1">
    <property type="entry name" value="NONRIBOSOMAL PEPTIDE SYNTHASE PES1 (EUROFUNG)-RELATED"/>
    <property type="match status" value="1"/>
</dbReference>
<dbReference type="Gene3D" id="3.30.300.30">
    <property type="match status" value="1"/>
</dbReference>
<dbReference type="InterPro" id="IPR020845">
    <property type="entry name" value="AMP-binding_CS"/>
</dbReference>
<evidence type="ECO:0000259" key="2">
    <source>
        <dbReference type="Pfam" id="PF00501"/>
    </source>
</evidence>
<accession>Q63U82</accession>
<reference evidence="4 5" key="1">
    <citation type="journal article" date="2004" name="Proc. Natl. Acad. Sci. U.S.A.">
        <title>Genomic plasticity of the causative agent of melioidosis, Burkholderia pseudomallei.</title>
        <authorList>
            <person name="Holden M.T.G."/>
            <person name="Titball R.W."/>
            <person name="Peacock S.J."/>
            <person name="Cerdeno-Tarraga A.M."/>
            <person name="Atkins T."/>
            <person name="Crossman L.C."/>
            <person name="Pitt T."/>
            <person name="Churcher C."/>
            <person name="Mungall K."/>
            <person name="Bentley S.D."/>
            <person name="Sebaihia M."/>
            <person name="Thomson N.R."/>
            <person name="Bason N."/>
            <person name="Beacham I.R."/>
            <person name="Brooks K."/>
            <person name="Brown K.A."/>
            <person name="Brown N.F."/>
            <person name="Challis G.L."/>
            <person name="Cherevach I."/>
            <person name="Chillingworth T."/>
            <person name="Cronin A."/>
            <person name="Crosset B."/>
            <person name="Davis P."/>
            <person name="DeShazer D."/>
            <person name="Feltwell T."/>
            <person name="Fraser A."/>
            <person name="Hance Z."/>
            <person name="Hauser H."/>
            <person name="Holroyd S."/>
            <person name="Jagels K."/>
            <person name="Keith K.E."/>
            <person name="Maddison M."/>
            <person name="Moule S."/>
            <person name="Price C."/>
            <person name="Quail M.A."/>
            <person name="Rabbinowitsch E."/>
            <person name="Rutherford K."/>
            <person name="Sanders M."/>
            <person name="Simmonds M."/>
            <person name="Songsivilai S."/>
            <person name="Stevens K."/>
            <person name="Tumapa S."/>
            <person name="Vesaratchavest M."/>
            <person name="Whitehead S."/>
            <person name="Yeats C."/>
            <person name="Barrell B.G."/>
            <person name="Oyston P.C.F."/>
            <person name="Parkhill J."/>
        </authorList>
    </citation>
    <scope>NUCLEOTIDE SEQUENCE [LARGE SCALE GENOMIC DNA]</scope>
    <source>
        <strain evidence="4 5">K96243</strain>
    </source>
</reference>
<dbReference type="NCBIfam" id="NF005714">
    <property type="entry name" value="PRK07529.1"/>
    <property type="match status" value="1"/>
</dbReference>
<evidence type="ECO:0000259" key="3">
    <source>
        <dbReference type="Pfam" id="PF13193"/>
    </source>
</evidence>
<keyword evidence="5" id="KW-1185">Reference proteome</keyword>
<dbReference type="Pfam" id="PF00501">
    <property type="entry name" value="AMP-binding"/>
    <property type="match status" value="1"/>
</dbReference>
<dbReference type="InterPro" id="IPR045851">
    <property type="entry name" value="AMP-bd_C_sf"/>
</dbReference>
<sequence>MSARPRPASDRRLSQSDRSSCMAVRDIHDIEQIERVPLHARALPANTLQVFDERAAKTPDAPALTFFLDAGRLDRSHTWTFAELRADIVRTANVLASVGIGAGDVAAFVLPNLPDTHFAIWGGEAAGIAMAINPLLDGAQIAELVDAARAKVLICVAPTPGVDIWPKLAPHLDAMPTVETVIWVDLRPYVSLPKRAALAWIERREKARLRGARVRIVNLHAEMRRQPGDRLIRPRAIGPDEPSSYFCTGGTTGRPKIAVRTHGSEVFDVWAASETQARDDEGARTVFCGLPLFHVNGQLVTGLMAWLRGHHVVLGTPQGYRGKNVIARFWAIVEAYRINAFSGVPTLFAALLQQPVGRHDIGSLEYAACGAAPMPVELARSFERTTGVKIVEGYGLTESACIASLNPLDGERRIGSIGLRLPYQRMRAVIVDDTGRYVRDALVDEVGLIALAGPNVFRGYLDPAHERGLWIDIAGERWLNTGDLGRRDAHGYFWLVGRKKELIIRGGHNIDPRIIEDALAAHPAVALAAAIGRPDAHAGELPVAYVQLKAGASADEAALLAFAADAIAERAAVPKHVRILEAVPTTAVGKIFKPQLQRLEIADVVAACARDAQVALERVDVVQDARRGLVAQVAVRGAREALAERLARYAFPVDWSGDGAHARASEAQRDAAAARERAS</sequence>
<dbReference type="EMBL" id="BX571965">
    <property type="protein sequence ID" value="CAH35733.1"/>
    <property type="molecule type" value="Genomic_DNA"/>
</dbReference>
<dbReference type="SUPFAM" id="SSF56801">
    <property type="entry name" value="Acetyl-CoA synthetase-like"/>
    <property type="match status" value="1"/>
</dbReference>
<protein>
    <submittedName>
        <fullName evidence="4">AMP-binding enzyme</fullName>
    </submittedName>
</protein>
<dbReference type="GO" id="GO:0016878">
    <property type="term" value="F:acid-thiol ligase activity"/>
    <property type="evidence" value="ECO:0007669"/>
    <property type="project" value="UniProtKB-ARBA"/>
</dbReference>
<evidence type="ECO:0000313" key="5">
    <source>
        <dbReference type="Proteomes" id="UP000000605"/>
    </source>
</evidence>
<dbReference type="PATRIC" id="fig|272560.6.peg.1945"/>
<dbReference type="InterPro" id="IPR025110">
    <property type="entry name" value="AMP-bd_C"/>
</dbReference>
<gene>
    <name evidence="4" type="ordered locus">BPSL1734</name>
</gene>
<dbReference type="Gene3D" id="3.40.50.12780">
    <property type="entry name" value="N-terminal domain of ligase-like"/>
    <property type="match status" value="1"/>
</dbReference>
<dbReference type="InterPro" id="IPR042099">
    <property type="entry name" value="ANL_N_sf"/>
</dbReference>
<feature type="domain" description="AMP-binding enzyme C-terminal" evidence="3">
    <location>
        <begin position="515"/>
        <end position="590"/>
    </location>
</feature>
<evidence type="ECO:0000313" key="4">
    <source>
        <dbReference type="EMBL" id="CAH35733.1"/>
    </source>
</evidence>
<dbReference type="Pfam" id="PF13193">
    <property type="entry name" value="AMP-binding_C"/>
    <property type="match status" value="1"/>
</dbReference>
<keyword evidence="1" id="KW-0479">Metal-binding</keyword>
<name>Q63U82_BURPS</name>
<dbReference type="STRING" id="272560.BPSL1734"/>
<dbReference type="PROSITE" id="PS00455">
    <property type="entry name" value="AMP_BINDING"/>
    <property type="match status" value="1"/>
</dbReference>
<dbReference type="eggNOG" id="COG0318">
    <property type="taxonomic scope" value="Bacteria"/>
</dbReference>
<dbReference type="AlphaFoldDB" id="Q63U82"/>